<name>A0A9D1ZNY5_9LACO</name>
<dbReference type="GO" id="GO:0016491">
    <property type="term" value="F:oxidoreductase activity"/>
    <property type="evidence" value="ECO:0007669"/>
    <property type="project" value="InterPro"/>
</dbReference>
<dbReference type="AlphaFoldDB" id="A0A9D1ZNY5"/>
<reference evidence="2" key="1">
    <citation type="journal article" date="2021" name="PeerJ">
        <title>Extensive microbial diversity within the chicken gut microbiome revealed by metagenomics and culture.</title>
        <authorList>
            <person name="Gilroy R."/>
            <person name="Ravi A."/>
            <person name="Getino M."/>
            <person name="Pursley I."/>
            <person name="Horton D.L."/>
            <person name="Alikhan N.F."/>
            <person name="Baker D."/>
            <person name="Gharbi K."/>
            <person name="Hall N."/>
            <person name="Watson M."/>
            <person name="Adriaenssens E.M."/>
            <person name="Foster-Nyarko E."/>
            <person name="Jarju S."/>
            <person name="Secka A."/>
            <person name="Antonio M."/>
            <person name="Oren A."/>
            <person name="Chaudhuri R.R."/>
            <person name="La Ragione R."/>
            <person name="Hildebrand F."/>
            <person name="Pallen M.J."/>
        </authorList>
    </citation>
    <scope>NUCLEOTIDE SEQUENCE</scope>
    <source>
        <strain evidence="2">3204</strain>
    </source>
</reference>
<dbReference type="Pfam" id="PF03358">
    <property type="entry name" value="FMN_red"/>
    <property type="match status" value="1"/>
</dbReference>
<dbReference type="InterPro" id="IPR005025">
    <property type="entry name" value="FMN_Rdtase-like_dom"/>
</dbReference>
<dbReference type="InterPro" id="IPR029039">
    <property type="entry name" value="Flavoprotein-like_sf"/>
</dbReference>
<evidence type="ECO:0000313" key="3">
    <source>
        <dbReference type="Proteomes" id="UP000824013"/>
    </source>
</evidence>
<dbReference type="SUPFAM" id="SSF52218">
    <property type="entry name" value="Flavoproteins"/>
    <property type="match status" value="1"/>
</dbReference>
<organism evidence="2 3">
    <name type="scientific">Candidatus Companilactobacillus pullicola</name>
    <dbReference type="NCBI Taxonomy" id="2838523"/>
    <lineage>
        <taxon>Bacteria</taxon>
        <taxon>Bacillati</taxon>
        <taxon>Bacillota</taxon>
        <taxon>Bacilli</taxon>
        <taxon>Lactobacillales</taxon>
        <taxon>Lactobacillaceae</taxon>
        <taxon>Companilactobacillus</taxon>
    </lineage>
</organism>
<gene>
    <name evidence="2" type="ORF">H9820_07845</name>
</gene>
<protein>
    <submittedName>
        <fullName evidence="2">NAD(P)H-dependent oxidoreductase</fullName>
    </submittedName>
</protein>
<dbReference type="PANTHER" id="PTHR30543:SF21">
    <property type="entry name" value="NAD(P)H-DEPENDENT FMN REDUCTASE LOT6"/>
    <property type="match status" value="1"/>
</dbReference>
<dbReference type="PANTHER" id="PTHR30543">
    <property type="entry name" value="CHROMATE REDUCTASE"/>
    <property type="match status" value="1"/>
</dbReference>
<dbReference type="GO" id="GO:0005829">
    <property type="term" value="C:cytosol"/>
    <property type="evidence" value="ECO:0007669"/>
    <property type="project" value="TreeGrafter"/>
</dbReference>
<dbReference type="Proteomes" id="UP000824013">
    <property type="component" value="Unassembled WGS sequence"/>
</dbReference>
<proteinExistence type="predicted"/>
<evidence type="ECO:0000313" key="2">
    <source>
        <dbReference type="EMBL" id="HIY92833.1"/>
    </source>
</evidence>
<dbReference type="EMBL" id="DXCM01000057">
    <property type="protein sequence ID" value="HIY92833.1"/>
    <property type="molecule type" value="Genomic_DNA"/>
</dbReference>
<dbReference type="InterPro" id="IPR050712">
    <property type="entry name" value="NAD(P)H-dep_reductase"/>
</dbReference>
<accession>A0A9D1ZNY5</accession>
<dbReference type="GO" id="GO:0010181">
    <property type="term" value="F:FMN binding"/>
    <property type="evidence" value="ECO:0007669"/>
    <property type="project" value="TreeGrafter"/>
</dbReference>
<comment type="caution">
    <text evidence="2">The sequence shown here is derived from an EMBL/GenBank/DDBJ whole genome shotgun (WGS) entry which is preliminary data.</text>
</comment>
<sequence length="200" mass="22779">MAINIGIILGTVRSNSLGKRIFDFLKNSESETEEYHFTWINLKDYPLPLYNHEETPLEGNLSGLNKVESKWLDIIKQQDGYIIMSPEYDHAIPGGLKNALDFIGPEVESKPVQIVTYSYYSDGGMLAASSLVPILQMLKMIVLPTPLLLWNANDNFSEDGQLLPVKNSDHFEARLNEIFEDIEFYSKVLKENSRLKRVPN</sequence>
<feature type="domain" description="NADPH-dependent FMN reductase-like" evidence="1">
    <location>
        <begin position="4"/>
        <end position="148"/>
    </location>
</feature>
<reference evidence="2" key="2">
    <citation type="submission" date="2021-04" db="EMBL/GenBank/DDBJ databases">
        <authorList>
            <person name="Gilroy R."/>
        </authorList>
    </citation>
    <scope>NUCLEOTIDE SEQUENCE</scope>
    <source>
        <strain evidence="2">3204</strain>
    </source>
</reference>
<dbReference type="Gene3D" id="3.40.50.360">
    <property type="match status" value="1"/>
</dbReference>
<evidence type="ECO:0000259" key="1">
    <source>
        <dbReference type="Pfam" id="PF03358"/>
    </source>
</evidence>